<dbReference type="SUPFAM" id="SSF82784">
    <property type="entry name" value="OsmC-like"/>
    <property type="match status" value="1"/>
</dbReference>
<evidence type="ECO:0000313" key="2">
    <source>
        <dbReference type="Proteomes" id="UP001139344"/>
    </source>
</evidence>
<name>A0A9X2A8C6_9FLAO</name>
<proteinExistence type="predicted"/>
<accession>A0A9X2A8C6</accession>
<dbReference type="InterPro" id="IPR015946">
    <property type="entry name" value="KH_dom-like_a/b"/>
</dbReference>
<protein>
    <submittedName>
        <fullName evidence="1">OsmC family protein</fullName>
    </submittedName>
</protein>
<evidence type="ECO:0000313" key="1">
    <source>
        <dbReference type="EMBL" id="MCG9972796.1"/>
    </source>
</evidence>
<dbReference type="EMBL" id="JAJSON010000025">
    <property type="protein sequence ID" value="MCG9972796.1"/>
    <property type="molecule type" value="Genomic_DNA"/>
</dbReference>
<dbReference type="PANTHER" id="PTHR35368:SF1">
    <property type="entry name" value="HYDROPEROXIDE REDUCTASE"/>
    <property type="match status" value="1"/>
</dbReference>
<dbReference type="Proteomes" id="UP001139344">
    <property type="component" value="Unassembled WGS sequence"/>
</dbReference>
<dbReference type="Gene3D" id="3.30.300.20">
    <property type="match status" value="1"/>
</dbReference>
<gene>
    <name evidence="1" type="ORF">LU635_14190</name>
</gene>
<sequence length="186" mass="20761">MQNVVNERNGINVEQLMGTIDAVKKEPEIADFEFRAKTDWLGGGHVRTTIQNFYGAKEENTSRTTPIIMEGDEPPVLLGENHGANAVEAILHALASCLTVGFIYNAAAREINVESLSFDMKGKIDLHAFLGLSDKKRPGYENIDVKYKVKADAPREKLVELCDYVQKTSPVLDMLRNPVKVNIRME</sequence>
<dbReference type="AlphaFoldDB" id="A0A9X2A8C6"/>
<dbReference type="PANTHER" id="PTHR35368">
    <property type="entry name" value="HYDROPEROXIDE REDUCTASE"/>
    <property type="match status" value="1"/>
</dbReference>
<dbReference type="Pfam" id="PF02566">
    <property type="entry name" value="OsmC"/>
    <property type="match status" value="1"/>
</dbReference>
<dbReference type="RefSeq" id="WP_240100152.1">
    <property type="nucleotide sequence ID" value="NZ_JAJSON010000025.1"/>
</dbReference>
<dbReference type="InterPro" id="IPR003718">
    <property type="entry name" value="OsmC/Ohr_fam"/>
</dbReference>
<keyword evidence="2" id="KW-1185">Reference proteome</keyword>
<organism evidence="1 2">
    <name type="scientific">Christiangramia crocea</name>
    <dbReference type="NCBI Taxonomy" id="2904124"/>
    <lineage>
        <taxon>Bacteria</taxon>
        <taxon>Pseudomonadati</taxon>
        <taxon>Bacteroidota</taxon>
        <taxon>Flavobacteriia</taxon>
        <taxon>Flavobacteriales</taxon>
        <taxon>Flavobacteriaceae</taxon>
        <taxon>Christiangramia</taxon>
    </lineage>
</organism>
<dbReference type="InterPro" id="IPR052924">
    <property type="entry name" value="OsmC/Ohr_hydroprdx_reductase"/>
</dbReference>
<reference evidence="1" key="1">
    <citation type="submission" date="2021-12" db="EMBL/GenBank/DDBJ databases">
        <title>Description of Gramella crocea sp. nov., a new bacterium isolated from activated sludge.</title>
        <authorList>
            <person name="Zhang X."/>
        </authorList>
    </citation>
    <scope>NUCLEOTIDE SEQUENCE</scope>
    <source>
        <strain evidence="1">YB25</strain>
    </source>
</reference>
<comment type="caution">
    <text evidence="1">The sequence shown here is derived from an EMBL/GenBank/DDBJ whole genome shotgun (WGS) entry which is preliminary data.</text>
</comment>
<dbReference type="InterPro" id="IPR036102">
    <property type="entry name" value="OsmC/Ohrsf"/>
</dbReference>